<dbReference type="GO" id="GO:0003677">
    <property type="term" value="F:DNA binding"/>
    <property type="evidence" value="ECO:0007669"/>
    <property type="project" value="UniProtKB-KW"/>
</dbReference>
<dbReference type="CDD" id="cd00067">
    <property type="entry name" value="GAL4"/>
    <property type="match status" value="1"/>
</dbReference>
<name>C4QV00_KOMPG</name>
<keyword evidence="8" id="KW-1185">Reference proteome</keyword>
<dbReference type="PROSITE" id="PS00463">
    <property type="entry name" value="ZN2_CY6_FUNGAL_1"/>
    <property type="match status" value="1"/>
</dbReference>
<evidence type="ECO:0000256" key="5">
    <source>
        <dbReference type="SAM" id="MobiDB-lite"/>
    </source>
</evidence>
<evidence type="ECO:0000313" key="7">
    <source>
        <dbReference type="EMBL" id="CAY67070.1"/>
    </source>
</evidence>
<evidence type="ECO:0000256" key="2">
    <source>
        <dbReference type="ARBA" id="ARBA00022723"/>
    </source>
</evidence>
<evidence type="ECO:0000256" key="1">
    <source>
        <dbReference type="ARBA" id="ARBA00004123"/>
    </source>
</evidence>
<organism evidence="7 8">
    <name type="scientific">Komagataella phaffii (strain GS115 / ATCC 20864)</name>
    <name type="common">Yeast</name>
    <name type="synonym">Pichia pastoris</name>
    <dbReference type="NCBI Taxonomy" id="644223"/>
    <lineage>
        <taxon>Eukaryota</taxon>
        <taxon>Fungi</taxon>
        <taxon>Dikarya</taxon>
        <taxon>Ascomycota</taxon>
        <taxon>Saccharomycotina</taxon>
        <taxon>Pichiomycetes</taxon>
        <taxon>Pichiales</taxon>
        <taxon>Pichiaceae</taxon>
        <taxon>Komagataella</taxon>
    </lineage>
</organism>
<dbReference type="InterPro" id="IPR036864">
    <property type="entry name" value="Zn2-C6_fun-type_DNA-bd_sf"/>
</dbReference>
<dbReference type="STRING" id="644223.C4QV00"/>
<dbReference type="GeneID" id="8197952"/>
<keyword evidence="2" id="KW-0479">Metal-binding</keyword>
<dbReference type="PANTHER" id="PTHR46910">
    <property type="entry name" value="TRANSCRIPTION FACTOR PDR1"/>
    <property type="match status" value="1"/>
</dbReference>
<dbReference type="GO" id="GO:0008270">
    <property type="term" value="F:zinc ion binding"/>
    <property type="evidence" value="ECO:0007669"/>
    <property type="project" value="InterPro"/>
</dbReference>
<dbReference type="PANTHER" id="PTHR46910:SF3">
    <property type="entry name" value="HALOTOLERANCE PROTEIN 9-RELATED"/>
    <property type="match status" value="1"/>
</dbReference>
<evidence type="ECO:0000259" key="6">
    <source>
        <dbReference type="PROSITE" id="PS50048"/>
    </source>
</evidence>
<dbReference type="OrthoDB" id="1747771at2759"/>
<feature type="compositionally biased region" description="Polar residues" evidence="5">
    <location>
        <begin position="55"/>
        <end position="69"/>
    </location>
</feature>
<dbReference type="KEGG" id="ppa:PAS_chr1-3_0018"/>
<proteinExistence type="predicted"/>
<dbReference type="InterPro" id="IPR050987">
    <property type="entry name" value="AtrR-like"/>
</dbReference>
<reference evidence="7 8" key="1">
    <citation type="journal article" date="2009" name="Nat. Biotechnol.">
        <title>Genome sequence of the recombinant protein production host Pichia pastoris.</title>
        <authorList>
            <person name="De Schutter K."/>
            <person name="Lin Y.C."/>
            <person name="Tiels P."/>
            <person name="Van Hecke A."/>
            <person name="Glinka S."/>
            <person name="Weber-Lehmann J."/>
            <person name="Rouze P."/>
            <person name="Van de Peer Y."/>
            <person name="Callewaert N."/>
        </authorList>
    </citation>
    <scope>NUCLEOTIDE SEQUENCE [LARGE SCALE GENOMIC DNA]</scope>
    <source>
        <strain evidence="8">GS115 / ATCC 20864</strain>
    </source>
</reference>
<dbReference type="AlphaFoldDB" id="C4QV00"/>
<dbReference type="HOGENOM" id="CLU_377720_0_0_1"/>
<gene>
    <name evidence="7" type="ordered locus">PAS_chr1-3_0018</name>
</gene>
<dbReference type="InterPro" id="IPR001138">
    <property type="entry name" value="Zn2Cys6_DnaBD"/>
</dbReference>
<dbReference type="Proteomes" id="UP000000314">
    <property type="component" value="Chromosome 1"/>
</dbReference>
<dbReference type="EMBL" id="FN392319">
    <property type="protein sequence ID" value="CAY67070.1"/>
    <property type="molecule type" value="Genomic_DNA"/>
</dbReference>
<feature type="domain" description="Zn(2)-C6 fungal-type" evidence="6">
    <location>
        <begin position="10"/>
        <end position="39"/>
    </location>
</feature>
<dbReference type="Gene3D" id="4.10.240.10">
    <property type="entry name" value="Zn(2)-C6 fungal-type DNA-binding domain"/>
    <property type="match status" value="1"/>
</dbReference>
<protein>
    <recommendedName>
        <fullName evidence="6">Zn(2)-C6 fungal-type domain-containing protein</fullName>
    </recommendedName>
</protein>
<keyword evidence="3" id="KW-0238">DNA-binding</keyword>
<accession>C4QV00</accession>
<dbReference type="RefSeq" id="XP_002489354.1">
    <property type="nucleotide sequence ID" value="XM_002489309.1"/>
</dbReference>
<feature type="region of interest" description="Disordered" evidence="5">
    <location>
        <begin position="54"/>
        <end position="83"/>
    </location>
</feature>
<sequence length="734" mass="84461">MPKYRRFPVACHNCRKSKIKCDRNYPCSKCTLKGLSCGYPDKFRSLSLDRLIRSPETSPMSRSSAPSTNDLEKTESNSSLEDLSVPDLSRFSSVSSGSLPMSASSDSRIGISEIKKSILFSHQCESMFLENSFELSGSLVSVVQYPRGVENPVMLPQFVRDKEKNIQLVKTLIDEYFLFADVPSLSFPVTFSELCRVIDDAEENNTWTRFKGYLFLIIAILFRILNILPLEHPLFTNYVYLKDREVQIDLFKRFFFIQNLLSLDSSINVEAMFIMVEEALYGEEYDLCKSTVLELQNCIFFQELCSYVSNYDCSTTANMKPKAKFDMLIKDKKLMRWSDLLSKFCRFGALFSIKLFHEPFEERYPLLRDNNLKTELKLNLAESSIKGMAFPLKWTRSSDREDLLVDAIEIEYQLIYDINYHKLKVRNLLAGAGLSESSLATIFDDDFPIMDEEYGQIDVDDYVPLELTISSSKIHHLKKIFDNLFVILNCQMTRLGLTLQSVALCPVPLKLCLSSLKSGVNGILDLMTVFLDVKRFLCGSLAQFEYDQFRRVIPVINLYIFKFVQGFFHVLHLDPQFLILQKHHISILRQMFQQLRTKIMTTANANPLSMIIRYLDAIEQLCERINDDEQRLGTSTGSISPKIKSWYNAKFPGENVIGRDPSEAQDIPVCLKVKCSFIDSLLKGLDSCKMKRRNMLKDSTEHLTVNVSTELLPLPETEYNGTLDNFYELFFNDH</sequence>
<dbReference type="SMART" id="SM00066">
    <property type="entry name" value="GAL4"/>
    <property type="match status" value="1"/>
</dbReference>
<keyword evidence="4" id="KW-0539">Nucleus</keyword>
<evidence type="ECO:0000313" key="8">
    <source>
        <dbReference type="Proteomes" id="UP000000314"/>
    </source>
</evidence>
<dbReference type="SUPFAM" id="SSF57701">
    <property type="entry name" value="Zn2/Cys6 DNA-binding domain"/>
    <property type="match status" value="1"/>
</dbReference>
<dbReference type="GO" id="GO:0000981">
    <property type="term" value="F:DNA-binding transcription factor activity, RNA polymerase II-specific"/>
    <property type="evidence" value="ECO:0007669"/>
    <property type="project" value="InterPro"/>
</dbReference>
<dbReference type="InParanoid" id="C4QV00"/>
<dbReference type="Pfam" id="PF00172">
    <property type="entry name" value="Zn_clus"/>
    <property type="match status" value="1"/>
</dbReference>
<comment type="subcellular location">
    <subcellularLocation>
        <location evidence="1">Nucleus</location>
    </subcellularLocation>
</comment>
<evidence type="ECO:0000256" key="4">
    <source>
        <dbReference type="ARBA" id="ARBA00023242"/>
    </source>
</evidence>
<dbReference type="GO" id="GO:0005634">
    <property type="term" value="C:nucleus"/>
    <property type="evidence" value="ECO:0007669"/>
    <property type="project" value="UniProtKB-SubCell"/>
</dbReference>
<dbReference type="PROSITE" id="PS50048">
    <property type="entry name" value="ZN2_CY6_FUNGAL_2"/>
    <property type="match status" value="1"/>
</dbReference>
<evidence type="ECO:0000256" key="3">
    <source>
        <dbReference type="ARBA" id="ARBA00023125"/>
    </source>
</evidence>